<dbReference type="EMBL" id="LN835297">
    <property type="protein sequence ID" value="CRH03026.1"/>
    <property type="molecule type" value="Genomic_DNA"/>
</dbReference>
<evidence type="ECO:0000256" key="1">
    <source>
        <dbReference type="SAM" id="SignalP"/>
    </source>
</evidence>
<organism evidence="2 3">
    <name type="scientific">Plasmodium relictum</name>
    <dbReference type="NCBI Taxonomy" id="85471"/>
    <lineage>
        <taxon>Eukaryota</taxon>
        <taxon>Sar</taxon>
        <taxon>Alveolata</taxon>
        <taxon>Apicomplexa</taxon>
        <taxon>Aconoidasida</taxon>
        <taxon>Haemosporida</taxon>
        <taxon>Plasmodiidae</taxon>
        <taxon>Plasmodium</taxon>
        <taxon>Plasmodium (Haemamoeba)</taxon>
    </lineage>
</organism>
<gene>
    <name evidence="2" type="ORF">PRELSG_0205200</name>
</gene>
<protein>
    <recommendedName>
        <fullName evidence="4">Fam-b protein</fullName>
    </recommendedName>
</protein>
<dbReference type="KEGG" id="prel:PRELSG_0205200"/>
<evidence type="ECO:0000313" key="3">
    <source>
        <dbReference type="Proteomes" id="UP000220158"/>
    </source>
</evidence>
<evidence type="ECO:0008006" key="4">
    <source>
        <dbReference type="Google" id="ProtNLM"/>
    </source>
</evidence>
<dbReference type="Proteomes" id="UP000220158">
    <property type="component" value="Chromosome 2"/>
</dbReference>
<keyword evidence="3" id="KW-1185">Reference proteome</keyword>
<evidence type="ECO:0000313" key="2">
    <source>
        <dbReference type="EMBL" id="CRH03026.1"/>
    </source>
</evidence>
<name>A0A1J1HG86_PLARL</name>
<proteinExistence type="predicted"/>
<dbReference type="GeneID" id="39734470"/>
<feature type="signal peptide" evidence="1">
    <location>
        <begin position="1"/>
        <end position="26"/>
    </location>
</feature>
<sequence>MKISLSFLAALCMIFFFAISVNVVSSRNHGSNQNFNETENAARAIRKLLNGEIDSIKLENGDELKIESNDENYKDNERYNNYSFINNYTIENDKKDLLRKKDQSKNIEGNITEDKEDFFILDNQSIENIARSFALENKFDESESALFEQSLKNIIKSLNN</sequence>
<dbReference type="VEuPathDB" id="PlasmoDB:PRELSG_0205200"/>
<keyword evidence="1" id="KW-0732">Signal</keyword>
<dbReference type="RefSeq" id="XP_028535513.1">
    <property type="nucleotide sequence ID" value="XM_028679833.1"/>
</dbReference>
<reference evidence="2 3" key="1">
    <citation type="submission" date="2015-04" db="EMBL/GenBank/DDBJ databases">
        <authorList>
            <consortium name="Pathogen Informatics"/>
        </authorList>
    </citation>
    <scope>NUCLEOTIDE SEQUENCE [LARGE SCALE GENOMIC DNA]</scope>
    <source>
        <strain evidence="2 3">SGS1</strain>
    </source>
</reference>
<dbReference type="OrthoDB" id="369263at2759"/>
<dbReference type="AlphaFoldDB" id="A0A1J1HG86"/>
<accession>A0A1J1HG86</accession>
<feature type="chain" id="PRO_5012317378" description="Fam-b protein" evidence="1">
    <location>
        <begin position="27"/>
        <end position="160"/>
    </location>
</feature>